<dbReference type="PANTHER" id="PTHR43827">
    <property type="entry name" value="2,5-DIKETO-D-GLUCONIC ACID REDUCTASE"/>
    <property type="match status" value="1"/>
</dbReference>
<evidence type="ECO:0000256" key="2">
    <source>
        <dbReference type="ARBA" id="ARBA00022857"/>
    </source>
</evidence>
<evidence type="ECO:0000256" key="1">
    <source>
        <dbReference type="ARBA" id="ARBA00007905"/>
    </source>
</evidence>
<dbReference type="GO" id="GO:0016616">
    <property type="term" value="F:oxidoreductase activity, acting on the CH-OH group of donors, NAD or NADP as acceptor"/>
    <property type="evidence" value="ECO:0007669"/>
    <property type="project" value="UniProtKB-ARBA"/>
</dbReference>
<dbReference type="PIRSF" id="PIRSF000097">
    <property type="entry name" value="AKR"/>
    <property type="match status" value="1"/>
</dbReference>
<dbReference type="Pfam" id="PF00248">
    <property type="entry name" value="Aldo_ket_red"/>
    <property type="match status" value="1"/>
</dbReference>
<evidence type="ECO:0000259" key="7">
    <source>
        <dbReference type="Pfam" id="PF00248"/>
    </source>
</evidence>
<dbReference type="EMBL" id="FOQH01000019">
    <property type="protein sequence ID" value="SFJ23555.1"/>
    <property type="molecule type" value="Genomic_DNA"/>
</dbReference>
<comment type="similarity">
    <text evidence="1">Belongs to the aldo/keto reductase family.</text>
</comment>
<evidence type="ECO:0000313" key="8">
    <source>
        <dbReference type="EMBL" id="SFJ23555.1"/>
    </source>
</evidence>
<accession>A0A1I3PPZ8</accession>
<dbReference type="PROSITE" id="PS00063">
    <property type="entry name" value="ALDOKETO_REDUCTASE_3"/>
    <property type="match status" value="1"/>
</dbReference>
<evidence type="ECO:0000313" key="9">
    <source>
        <dbReference type="Proteomes" id="UP000199377"/>
    </source>
</evidence>
<dbReference type="PANTHER" id="PTHR43827:SF3">
    <property type="entry name" value="NADP-DEPENDENT OXIDOREDUCTASE DOMAIN-CONTAINING PROTEIN"/>
    <property type="match status" value="1"/>
</dbReference>
<feature type="binding site" evidence="5">
    <location>
        <position position="105"/>
    </location>
    <ligand>
        <name>substrate</name>
    </ligand>
</feature>
<protein>
    <submittedName>
        <fullName evidence="8">Aldo/keto reductase</fullName>
    </submittedName>
</protein>
<feature type="domain" description="NADP-dependent oxidoreductase" evidence="7">
    <location>
        <begin position="14"/>
        <end position="255"/>
    </location>
</feature>
<dbReference type="AlphaFoldDB" id="A0A1I3PPZ8"/>
<dbReference type="InterPro" id="IPR020471">
    <property type="entry name" value="AKR"/>
</dbReference>
<feature type="active site" description="Proton donor" evidence="4">
    <location>
        <position position="47"/>
    </location>
</feature>
<dbReference type="Proteomes" id="UP000199377">
    <property type="component" value="Unassembled WGS sequence"/>
</dbReference>
<dbReference type="InterPro" id="IPR023210">
    <property type="entry name" value="NADP_OxRdtase_dom"/>
</dbReference>
<evidence type="ECO:0000256" key="3">
    <source>
        <dbReference type="ARBA" id="ARBA00023002"/>
    </source>
</evidence>
<proteinExistence type="inferred from homology"/>
<evidence type="ECO:0000256" key="4">
    <source>
        <dbReference type="PIRSR" id="PIRSR000097-1"/>
    </source>
</evidence>
<dbReference type="Gene3D" id="3.20.20.100">
    <property type="entry name" value="NADP-dependent oxidoreductase domain"/>
    <property type="match status" value="1"/>
</dbReference>
<gene>
    <name evidence="8" type="ORF">SAMN05216258_11923</name>
</gene>
<dbReference type="InterPro" id="IPR036812">
    <property type="entry name" value="NAD(P)_OxRdtase_dom_sf"/>
</dbReference>
<dbReference type="RefSeq" id="WP_092865997.1">
    <property type="nucleotide sequence ID" value="NZ_FOQH01000019.1"/>
</dbReference>
<evidence type="ECO:0000256" key="5">
    <source>
        <dbReference type="PIRSR" id="PIRSR000097-2"/>
    </source>
</evidence>
<reference evidence="8 9" key="1">
    <citation type="submission" date="2016-10" db="EMBL/GenBank/DDBJ databases">
        <authorList>
            <person name="de Groot N.N."/>
        </authorList>
    </citation>
    <scope>NUCLEOTIDE SEQUENCE [LARGE SCALE GENOMIC DNA]</scope>
    <source>
        <strain evidence="8 9">CGMCC 1.11030</strain>
    </source>
</reference>
<dbReference type="InterPro" id="IPR018170">
    <property type="entry name" value="Aldo/ket_reductase_CS"/>
</dbReference>
<dbReference type="SUPFAM" id="SSF51430">
    <property type="entry name" value="NAD(P)-linked oxidoreductase"/>
    <property type="match status" value="1"/>
</dbReference>
<dbReference type="STRING" id="1114924.SAMN05216258_11923"/>
<evidence type="ECO:0000256" key="6">
    <source>
        <dbReference type="PIRSR" id="PIRSR000097-3"/>
    </source>
</evidence>
<feature type="site" description="Lowers pKa of active site Tyr" evidence="6">
    <location>
        <position position="72"/>
    </location>
</feature>
<name>A0A1I3PPZ8_9RHOB</name>
<keyword evidence="3" id="KW-0560">Oxidoreductase</keyword>
<organism evidence="8 9">
    <name type="scientific">Albimonas pacifica</name>
    <dbReference type="NCBI Taxonomy" id="1114924"/>
    <lineage>
        <taxon>Bacteria</taxon>
        <taxon>Pseudomonadati</taxon>
        <taxon>Pseudomonadota</taxon>
        <taxon>Alphaproteobacteria</taxon>
        <taxon>Rhodobacterales</taxon>
        <taxon>Paracoccaceae</taxon>
        <taxon>Albimonas</taxon>
    </lineage>
</organism>
<dbReference type="PRINTS" id="PR00069">
    <property type="entry name" value="ALDKETRDTASE"/>
</dbReference>
<sequence>MKTVQAGAARIPALGFGTWKLRGQEATDMVARALAEGWRHVDTARMYGNEAEVGAGLRAASVPRSDVFLTTKIWPDDHAPDALRAAAEDSLRRLGTDHVDLMLLHWPSKTVPLEETIPALNRLVADGLAANVGVSNFPRWQLREAARLSETPLATNQVEFHPFFDQSAMLDLLAELGMALTAYIPLARGKAASDPTLARIGEAHGATAAAVALAWILSKGAIAIPKTANPARLAENAAALDLTLTADEIARIDALATGPRLVSDPSRPELMPDWD</sequence>
<dbReference type="OrthoDB" id="9768793at2"/>
<keyword evidence="9" id="KW-1185">Reference proteome</keyword>
<keyword evidence="2" id="KW-0521">NADP</keyword>